<feature type="region of interest" description="Disordered" evidence="3">
    <location>
        <begin position="1256"/>
        <end position="1277"/>
    </location>
</feature>
<dbReference type="GO" id="GO:0005737">
    <property type="term" value="C:cytoplasm"/>
    <property type="evidence" value="ECO:0007669"/>
    <property type="project" value="TreeGrafter"/>
</dbReference>
<evidence type="ECO:0000256" key="3">
    <source>
        <dbReference type="SAM" id="MobiDB-lite"/>
    </source>
</evidence>
<name>A0AAD9D7P5_9STRA</name>
<evidence type="ECO:0000313" key="5">
    <source>
        <dbReference type="Proteomes" id="UP001224775"/>
    </source>
</evidence>
<protein>
    <submittedName>
        <fullName evidence="4">Inositol-3,4-bisphosphate 4-phosphatase</fullName>
    </submittedName>
</protein>
<dbReference type="GO" id="GO:0016316">
    <property type="term" value="F:phosphatidylinositol-3,4-bisphosphate 4-phosphatase activity"/>
    <property type="evidence" value="ECO:0007669"/>
    <property type="project" value="InterPro"/>
</dbReference>
<proteinExistence type="predicted"/>
<evidence type="ECO:0000256" key="2">
    <source>
        <dbReference type="ARBA" id="ARBA00023098"/>
    </source>
</evidence>
<dbReference type="InterPro" id="IPR039034">
    <property type="entry name" value="INPP4"/>
</dbReference>
<evidence type="ECO:0000313" key="4">
    <source>
        <dbReference type="EMBL" id="KAK1735808.1"/>
    </source>
</evidence>
<dbReference type="EMBL" id="JATAAI010000032">
    <property type="protein sequence ID" value="KAK1735808.1"/>
    <property type="molecule type" value="Genomic_DNA"/>
</dbReference>
<feature type="compositionally biased region" description="Polar residues" evidence="3">
    <location>
        <begin position="108"/>
        <end position="118"/>
    </location>
</feature>
<feature type="region of interest" description="Disordered" evidence="3">
    <location>
        <begin position="1"/>
        <end position="58"/>
    </location>
</feature>
<dbReference type="PANTHER" id="PTHR12187:SF11">
    <property type="entry name" value="PHOSPHATIDYLINOSITOL-3,4-BISPHOSPHATE 4-PHOSPHATASE"/>
    <property type="match status" value="1"/>
</dbReference>
<gene>
    <name evidence="4" type="ORF">QTG54_013514</name>
</gene>
<feature type="region of interest" description="Disordered" evidence="3">
    <location>
        <begin position="69"/>
        <end position="88"/>
    </location>
</feature>
<accession>A0AAD9D7P5</accession>
<feature type="compositionally biased region" description="Low complexity" evidence="3">
    <location>
        <begin position="22"/>
        <end position="58"/>
    </location>
</feature>
<feature type="region of interest" description="Disordered" evidence="3">
    <location>
        <begin position="108"/>
        <end position="143"/>
    </location>
</feature>
<sequence length="1485" mass="157479">MSQFDPFASIPASAGGGQQSSATNADNNNNAAKNNPFDIFGSSTSNNNGNANNNNQGMAASLMNPFQQFTSTTQQPSQQQPAAAATSSSAAANTTTFWQQSNAAIATAMNPSSPSSMWKSLGGASSSSLAASSSNNASGKHKRVVPYTGPIANLESNWDPWLHHAANNNNNGSSNNINTTYLIVMANQSCIVPGGVESVLKWRKLHKQNGGGGGSMDDLTMNLDSTMSLDDGGDATTLFGGEYDSATTTNGNNGVNNEGSSSGGNKKFGKLFKSGLKKAQASLAHSVTSIAIKADGGKNPDWICASLHYLGGRNGDVVNRGMSSAIGSSGGVISDVCLCKTEWIPLPPPTSFGGGDLQQEEGKQLSFAVPLCVPDLSFLESAAAAASSGGGGGDIAADNGIVLTVRLYLRSGATLLKAAAIKKEYCIGESSVMYSQLGSSGKDDVSGGQYRTMNLQFTNGMLADPSSFTYNSNPDSPPMLNLMTLPRIKYNPSCRIGWSLTDPTPMPPSSAAALRWLNMFQLPLDQGYAYPMGTTASGAAGAVILANECARESTVTLPIATACAKLFSNAAMQSQHRASMIAAQSRRREAVRSYAIPPELDINRANAIVDMALKDGCMEVNMGVVAFVVTGDKSIGGIHNLTSGAERVPSVRMSVSFQRHDSIFEEGIITGSVPLLDQSPTHPNEAMKARFCPRIMSGVPEKDGFELLHGVPGTKPNGKYVGNVRFEVENTSYANVNDNLIVPSAQSAPIEGLLELEPYLEQATAHEGKKVPVLVPAIDSNTGKRTGTFVLVLQVRALLNGASSSQTSDTLPPASLGLVSVVGLDTLMEDLALAPSLDYDPPSSTSQQLPSATAVEMRRRQVATMGTFLTPRYLQNQADGVRSNVTSALCDRYDKYYNSVISGISPDVAIEDDSHVELFERRSPRPFRPSNSRSDELLAGIGFNVHCQGLSIDVLQNGAVTPAAVHYSVTHGAPADHAAGFGFQGVEENPDLGAEASSGARGGLRRLEMKRVEYAKELEDSISGLIRSVGEHFKMRAQVASARQQAGVKMSRHIPPGVPAIAHYRSKAIECAQRLNNLTWNIAARRANCFSQALGIAVTSYLASLSDGSHASKGYASIWQRHGYLVTFEGLLSAVGKELGMIEDASIAVQMLRKVNIVLVSDDVNTSSNNGNGESQRVLVAHSPFVNWVHLACVTNGSHSKTQYRLEIGLNPPYYQNRVPEPLKNGAAVRLFPVLFQMGVDIRQWGVNAGRNVSSQIKDKSKGGGLSTSESFGDAQNIPGINEGVGGLINDGDDDDGDEVGMADNEIGFQLNVDGFRKLNAYAHSVNPTVAGSAAASSAPPIFDSSEQIQMQNLPPHPLLVPLSESIKASAGKMEHSVLDHAAASCQKLGGGSTIFCKSGKDRTGMQVTFKEAQFIQRFIDRKDAVSSEEIFAKATTLRIYGNRVPICEKNAGEAMYAFNPLQAQFMPAMLKPPPITTQWKKPET</sequence>
<keyword evidence="1" id="KW-0378">Hydrolase</keyword>
<reference evidence="4" key="1">
    <citation type="submission" date="2023-06" db="EMBL/GenBank/DDBJ databases">
        <title>Survivors Of The Sea: Transcriptome response of Skeletonema marinoi to long-term dormancy.</title>
        <authorList>
            <person name="Pinder M.I.M."/>
            <person name="Kourtchenko O."/>
            <person name="Robertson E.K."/>
            <person name="Larsson T."/>
            <person name="Maumus F."/>
            <person name="Osuna-Cruz C.M."/>
            <person name="Vancaester E."/>
            <person name="Stenow R."/>
            <person name="Vandepoele K."/>
            <person name="Ploug H."/>
            <person name="Bruchert V."/>
            <person name="Godhe A."/>
            <person name="Topel M."/>
        </authorList>
    </citation>
    <scope>NUCLEOTIDE SEQUENCE</scope>
    <source>
        <strain evidence="4">R05AC</strain>
    </source>
</reference>
<comment type="caution">
    <text evidence="4">The sequence shown here is derived from an EMBL/GenBank/DDBJ whole genome shotgun (WGS) entry which is preliminary data.</text>
</comment>
<feature type="compositionally biased region" description="Low complexity" evidence="3">
    <location>
        <begin position="120"/>
        <end position="138"/>
    </location>
</feature>
<organism evidence="4 5">
    <name type="scientific">Skeletonema marinoi</name>
    <dbReference type="NCBI Taxonomy" id="267567"/>
    <lineage>
        <taxon>Eukaryota</taxon>
        <taxon>Sar</taxon>
        <taxon>Stramenopiles</taxon>
        <taxon>Ochrophyta</taxon>
        <taxon>Bacillariophyta</taxon>
        <taxon>Coscinodiscophyceae</taxon>
        <taxon>Thalassiosirophycidae</taxon>
        <taxon>Thalassiosirales</taxon>
        <taxon>Skeletonemataceae</taxon>
        <taxon>Skeletonema</taxon>
        <taxon>Skeletonema marinoi-dohrnii complex</taxon>
    </lineage>
</organism>
<keyword evidence="5" id="KW-1185">Reference proteome</keyword>
<evidence type="ECO:0000256" key="1">
    <source>
        <dbReference type="ARBA" id="ARBA00022801"/>
    </source>
</evidence>
<dbReference type="PANTHER" id="PTHR12187">
    <property type="entry name" value="AGAP000124-PA"/>
    <property type="match status" value="1"/>
</dbReference>
<dbReference type="Proteomes" id="UP001224775">
    <property type="component" value="Unassembled WGS sequence"/>
</dbReference>
<keyword evidence="2" id="KW-0443">Lipid metabolism</keyword>